<dbReference type="Proteomes" id="UP000051500">
    <property type="component" value="Unassembled WGS sequence"/>
</dbReference>
<dbReference type="EMBL" id="JQBZ01000010">
    <property type="protein sequence ID" value="KRN89633.1"/>
    <property type="molecule type" value="Genomic_DNA"/>
</dbReference>
<name>A0A0R2KJT6_9LACO</name>
<keyword evidence="2" id="KW-1133">Transmembrane helix</keyword>
<proteinExistence type="predicted"/>
<feature type="compositionally biased region" description="Low complexity" evidence="1">
    <location>
        <begin position="85"/>
        <end position="104"/>
    </location>
</feature>
<evidence type="ECO:0000313" key="3">
    <source>
        <dbReference type="EMBL" id="KRN89633.1"/>
    </source>
</evidence>
<dbReference type="STRING" id="1122146.IV53_GL001183"/>
<keyword evidence="2" id="KW-0472">Membrane</keyword>
<accession>A0A0R2KJT6</accession>
<keyword evidence="2" id="KW-0812">Transmembrane</keyword>
<dbReference type="PATRIC" id="fig|1122146.4.peg.1220"/>
<reference evidence="3 4" key="1">
    <citation type="journal article" date="2015" name="Genome Announc.">
        <title>Expanding the biotechnology potential of lactobacilli through comparative genomics of 213 strains and associated genera.</title>
        <authorList>
            <person name="Sun Z."/>
            <person name="Harris H.M."/>
            <person name="McCann A."/>
            <person name="Guo C."/>
            <person name="Argimon S."/>
            <person name="Zhang W."/>
            <person name="Yang X."/>
            <person name="Jeffery I.B."/>
            <person name="Cooney J.C."/>
            <person name="Kagawa T.F."/>
            <person name="Liu W."/>
            <person name="Song Y."/>
            <person name="Salvetti E."/>
            <person name="Wrobel A."/>
            <person name="Rasinkangas P."/>
            <person name="Parkhill J."/>
            <person name="Rea M.C."/>
            <person name="O'Sullivan O."/>
            <person name="Ritari J."/>
            <person name="Douillard F.P."/>
            <person name="Paul Ross R."/>
            <person name="Yang R."/>
            <person name="Briner A.E."/>
            <person name="Felis G.E."/>
            <person name="de Vos W.M."/>
            <person name="Barrangou R."/>
            <person name="Klaenhammer T.R."/>
            <person name="Caufield P.W."/>
            <person name="Cui Y."/>
            <person name="Zhang H."/>
            <person name="O'Toole P.W."/>
        </authorList>
    </citation>
    <scope>NUCLEOTIDE SEQUENCE [LARGE SCALE GENOMIC DNA]</scope>
    <source>
        <strain evidence="3 4">DSM 22408</strain>
    </source>
</reference>
<evidence type="ECO:0000256" key="1">
    <source>
        <dbReference type="SAM" id="MobiDB-lite"/>
    </source>
</evidence>
<protein>
    <submittedName>
        <fullName evidence="3">Uncharacterized protein</fullName>
    </submittedName>
</protein>
<gene>
    <name evidence="3" type="ORF">IV53_GL001183</name>
</gene>
<evidence type="ECO:0000256" key="2">
    <source>
        <dbReference type="SAM" id="Phobius"/>
    </source>
</evidence>
<keyword evidence="4" id="KW-1185">Reference proteome</keyword>
<evidence type="ECO:0000313" key="4">
    <source>
        <dbReference type="Proteomes" id="UP000051500"/>
    </source>
</evidence>
<dbReference type="AlphaFoldDB" id="A0A0R2KJT6"/>
<sequence length="160" mass="17475">MADKNPVGIVKPILIIWVVILVGGVFLKGIHLVEEKSNQDNYEQLEWRMNKDYWSYDLSSLKSEYSESISESKKAKNKKTEDSSSESTSSSNSSEVTSAESNSTLPESTAESVSTSSRKAASSSSAAYSEPELTPSEQAIYDRGVDAGYEEGSNGNIHVY</sequence>
<organism evidence="3 4">
    <name type="scientific">Ligilactobacillus ceti DSM 22408</name>
    <dbReference type="NCBI Taxonomy" id="1122146"/>
    <lineage>
        <taxon>Bacteria</taxon>
        <taxon>Bacillati</taxon>
        <taxon>Bacillota</taxon>
        <taxon>Bacilli</taxon>
        <taxon>Lactobacillales</taxon>
        <taxon>Lactobacillaceae</taxon>
        <taxon>Ligilactobacillus</taxon>
    </lineage>
</organism>
<feature type="compositionally biased region" description="Low complexity" evidence="1">
    <location>
        <begin position="112"/>
        <end position="129"/>
    </location>
</feature>
<feature type="transmembrane region" description="Helical" evidence="2">
    <location>
        <begin position="6"/>
        <end position="27"/>
    </location>
</feature>
<comment type="caution">
    <text evidence="3">The sequence shown here is derived from an EMBL/GenBank/DDBJ whole genome shotgun (WGS) entry which is preliminary data.</text>
</comment>
<feature type="compositionally biased region" description="Basic and acidic residues" evidence="1">
    <location>
        <begin position="70"/>
        <end position="82"/>
    </location>
</feature>
<feature type="region of interest" description="Disordered" evidence="1">
    <location>
        <begin position="69"/>
        <end position="160"/>
    </location>
</feature>